<comment type="cofactor">
    <cofactor evidence="1">
        <name>a divalent metal cation</name>
        <dbReference type="ChEBI" id="CHEBI:60240"/>
    </cofactor>
</comment>
<proteinExistence type="predicted"/>
<accession>A0A9W7CVM7</accession>
<name>A0A9W7CVM7_9STRA</name>
<keyword evidence="5" id="KW-1185">Reference proteome</keyword>
<reference evidence="4" key="1">
    <citation type="submission" date="2023-04" db="EMBL/GenBank/DDBJ databases">
        <title>Phytophthora fragariaefolia NBRC 109709.</title>
        <authorList>
            <person name="Ichikawa N."/>
            <person name="Sato H."/>
            <person name="Tonouchi N."/>
        </authorList>
    </citation>
    <scope>NUCLEOTIDE SEQUENCE</scope>
    <source>
        <strain evidence="4">NBRC 109709</strain>
    </source>
</reference>
<evidence type="ECO:0000256" key="2">
    <source>
        <dbReference type="ARBA" id="ARBA00022723"/>
    </source>
</evidence>
<dbReference type="AlphaFoldDB" id="A0A9W7CVM7"/>
<gene>
    <name evidence="4" type="ORF">Pfra01_001374400</name>
</gene>
<dbReference type="EMBL" id="BSXT01001415">
    <property type="protein sequence ID" value="GMF42254.1"/>
    <property type="molecule type" value="Genomic_DNA"/>
</dbReference>
<evidence type="ECO:0000259" key="3">
    <source>
        <dbReference type="Pfam" id="PF13359"/>
    </source>
</evidence>
<evidence type="ECO:0000313" key="4">
    <source>
        <dbReference type="EMBL" id="GMF42254.1"/>
    </source>
</evidence>
<dbReference type="OrthoDB" id="122770at2759"/>
<dbReference type="Pfam" id="PF13359">
    <property type="entry name" value="DDE_Tnp_4"/>
    <property type="match status" value="1"/>
</dbReference>
<evidence type="ECO:0000313" key="5">
    <source>
        <dbReference type="Proteomes" id="UP001165121"/>
    </source>
</evidence>
<dbReference type="InterPro" id="IPR027806">
    <property type="entry name" value="HARBI1_dom"/>
</dbReference>
<evidence type="ECO:0000256" key="1">
    <source>
        <dbReference type="ARBA" id="ARBA00001968"/>
    </source>
</evidence>
<comment type="caution">
    <text evidence="4">The sequence shown here is derived from an EMBL/GenBank/DDBJ whole genome shotgun (WGS) entry which is preliminary data.</text>
</comment>
<feature type="domain" description="DDE Tnp4" evidence="3">
    <location>
        <begin position="44"/>
        <end position="166"/>
    </location>
</feature>
<organism evidence="4 5">
    <name type="scientific">Phytophthora fragariaefolia</name>
    <dbReference type="NCBI Taxonomy" id="1490495"/>
    <lineage>
        <taxon>Eukaryota</taxon>
        <taxon>Sar</taxon>
        <taxon>Stramenopiles</taxon>
        <taxon>Oomycota</taxon>
        <taxon>Peronosporomycetes</taxon>
        <taxon>Peronosporales</taxon>
        <taxon>Peronosporaceae</taxon>
        <taxon>Phytophthora</taxon>
    </lineage>
</organism>
<sequence length="263" mass="28984">MDAIEAHDEMQLCFPTTRFEQHKAAKSFADLVKSPVLLGCVGAIDGWLCCIQVPSRKEVNCVSPFFSGHYQRYGVNVQACVDHRSHFTVISSASPGGMGDALAFTRWELSSIVDDFPVGLFLAGDNASKNTNKLLTPFTRPQTASHSKSTSRYRDSFNFHLSQLRIQGRDGVWAAEHGGDIDDDEDMTATLAVKPVPGSSDLTVGASDTSVYRRMYASTQVYPEPTSESDLLCNAYVDKLRNLKCLRSAHNNQRAAKERNELA</sequence>
<dbReference type="Proteomes" id="UP001165121">
    <property type="component" value="Unassembled WGS sequence"/>
</dbReference>
<protein>
    <submittedName>
        <fullName evidence="4">Unnamed protein product</fullName>
    </submittedName>
</protein>
<dbReference type="GO" id="GO:0046872">
    <property type="term" value="F:metal ion binding"/>
    <property type="evidence" value="ECO:0007669"/>
    <property type="project" value="UniProtKB-KW"/>
</dbReference>
<keyword evidence="2" id="KW-0479">Metal-binding</keyword>